<gene>
    <name evidence="2" type="ORF">SAMN05216289_102194</name>
</gene>
<dbReference type="Proteomes" id="UP000198575">
    <property type="component" value="Unassembled WGS sequence"/>
</dbReference>
<proteinExistence type="predicted"/>
<evidence type="ECO:0000256" key="1">
    <source>
        <dbReference type="SAM" id="MobiDB-lite"/>
    </source>
</evidence>
<dbReference type="SUPFAM" id="SSF53335">
    <property type="entry name" value="S-adenosyl-L-methionine-dependent methyltransferases"/>
    <property type="match status" value="1"/>
</dbReference>
<evidence type="ECO:0008006" key="4">
    <source>
        <dbReference type="Google" id="ProtNLM"/>
    </source>
</evidence>
<organism evidence="2 3">
    <name type="scientific">Dokdonella immobilis</name>
    <dbReference type="NCBI Taxonomy" id="578942"/>
    <lineage>
        <taxon>Bacteria</taxon>
        <taxon>Pseudomonadati</taxon>
        <taxon>Pseudomonadota</taxon>
        <taxon>Gammaproteobacteria</taxon>
        <taxon>Lysobacterales</taxon>
        <taxon>Rhodanobacteraceae</taxon>
        <taxon>Dokdonella</taxon>
    </lineage>
</organism>
<accession>A0A1I4VKM4</accession>
<dbReference type="EMBL" id="FOVF01000002">
    <property type="protein sequence ID" value="SFN01834.1"/>
    <property type="molecule type" value="Genomic_DNA"/>
</dbReference>
<sequence>MNRLPQEKPLEVVRNEIRADAESARLRAPPRPARKPPQATSNTAPAAATQSRYSISELSHAPFPGFLEHAFQALLRRPPDPAGFDAQARLLAQGRSKIEVLGNLRWSPEGREIGVRVPWLLPRYLLAKCLRIPVLGYLLEWVVCLGGLPRIVQHQRAADIYHSVRLQEVLSAFRGLQAELAAARGDIARLDTDQQRLGVRLDDLNDRTSQLQAEIARVGADAHELRHLVLSMNHWLASLRKNLSALELAEADQARQADTLDADIAARMMALDTARPDRLGGWAGQVASLLPAGARVLDLCSGDDWLACLVGNGIEAIGIDTNTEVGARARAAGLSMAVAEPSEVLARTADRSLHGLTALDTGALLCEMPANSLLVAIRRVLLPGGLVVLGCGREPAGITARLRGRADVQLNAELIRQALLAAGFVDVRTLVASDGAVCLAARIGSLPE</sequence>
<feature type="region of interest" description="Disordered" evidence="1">
    <location>
        <begin position="1"/>
        <end position="51"/>
    </location>
</feature>
<reference evidence="2 3" key="1">
    <citation type="submission" date="2016-10" db="EMBL/GenBank/DDBJ databases">
        <authorList>
            <person name="de Groot N.N."/>
        </authorList>
    </citation>
    <scope>NUCLEOTIDE SEQUENCE [LARGE SCALE GENOMIC DNA]</scope>
    <source>
        <strain evidence="2 3">CGMCC 1.7659</strain>
    </source>
</reference>
<evidence type="ECO:0000313" key="2">
    <source>
        <dbReference type="EMBL" id="SFN01834.1"/>
    </source>
</evidence>
<keyword evidence="3" id="KW-1185">Reference proteome</keyword>
<dbReference type="Gene3D" id="3.40.50.150">
    <property type="entry name" value="Vaccinia Virus protein VP39"/>
    <property type="match status" value="1"/>
</dbReference>
<protein>
    <recommendedName>
        <fullName evidence="4">Methyltransferase domain-containing protein</fullName>
    </recommendedName>
</protein>
<dbReference type="Gene3D" id="1.10.287.1490">
    <property type="match status" value="1"/>
</dbReference>
<dbReference type="InterPro" id="IPR029063">
    <property type="entry name" value="SAM-dependent_MTases_sf"/>
</dbReference>
<dbReference type="STRING" id="578942.SAMN05216289_102194"/>
<feature type="compositionally biased region" description="Polar residues" evidence="1">
    <location>
        <begin position="40"/>
        <end position="51"/>
    </location>
</feature>
<name>A0A1I4VKM4_9GAMM</name>
<dbReference type="AlphaFoldDB" id="A0A1I4VKM4"/>
<evidence type="ECO:0000313" key="3">
    <source>
        <dbReference type="Proteomes" id="UP000198575"/>
    </source>
</evidence>
<feature type="compositionally biased region" description="Basic and acidic residues" evidence="1">
    <location>
        <begin position="1"/>
        <end position="25"/>
    </location>
</feature>